<name>A0ABN3PUW5_9ACTN</name>
<protein>
    <submittedName>
        <fullName evidence="1">Uncharacterized protein</fullName>
    </submittedName>
</protein>
<sequence>MRIGSIVLVVWLVIGAIAAGQRHYFSDSDADCSNLATIAVTIVAGPLNYVGVDPKISCETPQPSK</sequence>
<dbReference type="Proteomes" id="UP001501509">
    <property type="component" value="Unassembled WGS sequence"/>
</dbReference>
<keyword evidence="2" id="KW-1185">Reference proteome</keyword>
<dbReference type="EMBL" id="BAAATD010000005">
    <property type="protein sequence ID" value="GAA2603232.1"/>
    <property type="molecule type" value="Genomic_DNA"/>
</dbReference>
<accession>A0ABN3PUW5</accession>
<proteinExistence type="predicted"/>
<reference evidence="1 2" key="1">
    <citation type="journal article" date="2019" name="Int. J. Syst. Evol. Microbiol.">
        <title>The Global Catalogue of Microorganisms (GCM) 10K type strain sequencing project: providing services to taxonomists for standard genome sequencing and annotation.</title>
        <authorList>
            <consortium name="The Broad Institute Genomics Platform"/>
            <consortium name="The Broad Institute Genome Sequencing Center for Infectious Disease"/>
            <person name="Wu L."/>
            <person name="Ma J."/>
        </authorList>
    </citation>
    <scope>NUCLEOTIDE SEQUENCE [LARGE SCALE GENOMIC DNA]</scope>
    <source>
        <strain evidence="1 2">JCM 6833</strain>
    </source>
</reference>
<organism evidence="1 2">
    <name type="scientific">Actinomadura fulvescens</name>
    <dbReference type="NCBI Taxonomy" id="46160"/>
    <lineage>
        <taxon>Bacteria</taxon>
        <taxon>Bacillati</taxon>
        <taxon>Actinomycetota</taxon>
        <taxon>Actinomycetes</taxon>
        <taxon>Streptosporangiales</taxon>
        <taxon>Thermomonosporaceae</taxon>
        <taxon>Actinomadura</taxon>
    </lineage>
</organism>
<evidence type="ECO:0000313" key="2">
    <source>
        <dbReference type="Proteomes" id="UP001501509"/>
    </source>
</evidence>
<comment type="caution">
    <text evidence="1">The sequence shown here is derived from an EMBL/GenBank/DDBJ whole genome shotgun (WGS) entry which is preliminary data.</text>
</comment>
<evidence type="ECO:0000313" key="1">
    <source>
        <dbReference type="EMBL" id="GAA2603232.1"/>
    </source>
</evidence>
<gene>
    <name evidence="1" type="ORF">GCM10010411_41590</name>
</gene>